<accession>S0ASF8</accession>
<dbReference type="EMBL" id="CP004145">
    <property type="protein sequence ID" value="AGO61040.1"/>
    <property type="molecule type" value="Genomic_DNA"/>
</dbReference>
<dbReference type="HOGENOM" id="CLU_3338276_0_0_2"/>
<keyword evidence="2" id="KW-1185">Reference proteome</keyword>
<evidence type="ECO:0000313" key="1">
    <source>
        <dbReference type="EMBL" id="AGO61040.1"/>
    </source>
</evidence>
<protein>
    <submittedName>
        <fullName evidence="1">Uncharacterized protein</fullName>
    </submittedName>
</protein>
<name>S0ASF8_FERAC</name>
<sequence length="37" mass="4243">MITNEFGSNYMRISVKKRVKNKVLINALNCYTGEIHG</sequence>
<dbReference type="Proteomes" id="UP000014660">
    <property type="component" value="Chromosome"/>
</dbReference>
<dbReference type="AlphaFoldDB" id="S0ASF8"/>
<gene>
    <name evidence="1" type="ORF">FACI_IFERC00001G1060</name>
</gene>
<reference evidence="1 2" key="1">
    <citation type="journal article" date="2007" name="Proc. Natl. Acad. Sci. U.S.A.">
        <title>Genome dynamics in a natural archaeal population.</title>
        <authorList>
            <person name="Allen E.E."/>
            <person name="Tyson G.W."/>
            <person name="Whitaker R.J."/>
            <person name="Detter J.C."/>
            <person name="Richardson P.M."/>
            <person name="Banfield J.F."/>
        </authorList>
    </citation>
    <scope>NUCLEOTIDE SEQUENCE [LARGE SCALE GENOMIC DNA]</scope>
    <source>
        <strain evidence="2">fer1</strain>
    </source>
</reference>
<organism evidence="1 2">
    <name type="scientific">Ferroplasma acidarmanus Fer1</name>
    <dbReference type="NCBI Taxonomy" id="333146"/>
    <lineage>
        <taxon>Archaea</taxon>
        <taxon>Methanobacteriati</taxon>
        <taxon>Thermoplasmatota</taxon>
        <taxon>Thermoplasmata</taxon>
        <taxon>Thermoplasmatales</taxon>
        <taxon>Ferroplasmaceae</taxon>
        <taxon>Ferroplasma</taxon>
    </lineage>
</organism>
<proteinExistence type="predicted"/>
<evidence type="ECO:0000313" key="2">
    <source>
        <dbReference type="Proteomes" id="UP000014660"/>
    </source>
</evidence>
<dbReference type="KEGG" id="fac:FACI_IFERC01G1060"/>